<dbReference type="EMBL" id="GBRH01274431">
    <property type="protein sequence ID" value="JAD23464.1"/>
    <property type="molecule type" value="Transcribed_RNA"/>
</dbReference>
<proteinExistence type="predicted"/>
<organism evidence="1">
    <name type="scientific">Arundo donax</name>
    <name type="common">Giant reed</name>
    <name type="synonym">Donax arundinaceus</name>
    <dbReference type="NCBI Taxonomy" id="35708"/>
    <lineage>
        <taxon>Eukaryota</taxon>
        <taxon>Viridiplantae</taxon>
        <taxon>Streptophyta</taxon>
        <taxon>Embryophyta</taxon>
        <taxon>Tracheophyta</taxon>
        <taxon>Spermatophyta</taxon>
        <taxon>Magnoliopsida</taxon>
        <taxon>Liliopsida</taxon>
        <taxon>Poales</taxon>
        <taxon>Poaceae</taxon>
        <taxon>PACMAD clade</taxon>
        <taxon>Arundinoideae</taxon>
        <taxon>Arundineae</taxon>
        <taxon>Arundo</taxon>
    </lineage>
</organism>
<evidence type="ECO:0000313" key="1">
    <source>
        <dbReference type="EMBL" id="JAD23464.1"/>
    </source>
</evidence>
<sequence length="52" mass="5715">MKLSHHTLPQAAPLRTCLHISHGHSSKHMICSPFCILHKKLFPSRGGAARSS</sequence>
<reference evidence="1" key="2">
    <citation type="journal article" date="2015" name="Data Brief">
        <title>Shoot transcriptome of the giant reed, Arundo donax.</title>
        <authorList>
            <person name="Barrero R.A."/>
            <person name="Guerrero F.D."/>
            <person name="Moolhuijzen P."/>
            <person name="Goolsby J.A."/>
            <person name="Tidwell J."/>
            <person name="Bellgard S.E."/>
            <person name="Bellgard M.I."/>
        </authorList>
    </citation>
    <scope>NUCLEOTIDE SEQUENCE</scope>
    <source>
        <tissue evidence="1">Shoot tissue taken approximately 20 cm above the soil surface</tissue>
    </source>
</reference>
<accession>A0A0A8YBW9</accession>
<protein>
    <submittedName>
        <fullName evidence="1">Uncharacterized protein</fullName>
    </submittedName>
</protein>
<name>A0A0A8YBW9_ARUDO</name>
<dbReference type="AlphaFoldDB" id="A0A0A8YBW9"/>
<reference evidence="1" key="1">
    <citation type="submission" date="2014-09" db="EMBL/GenBank/DDBJ databases">
        <authorList>
            <person name="Magalhaes I.L.F."/>
            <person name="Oliveira U."/>
            <person name="Santos F.R."/>
            <person name="Vidigal T.H.D.A."/>
            <person name="Brescovit A.D."/>
            <person name="Santos A.J."/>
        </authorList>
    </citation>
    <scope>NUCLEOTIDE SEQUENCE</scope>
    <source>
        <tissue evidence="1">Shoot tissue taken approximately 20 cm above the soil surface</tissue>
    </source>
</reference>